<accession>A0A9W8A1S0</accession>
<dbReference type="GO" id="GO:0006367">
    <property type="term" value="P:transcription initiation at RNA polymerase II promoter"/>
    <property type="evidence" value="ECO:0007669"/>
    <property type="project" value="UniProtKB-UniRule"/>
</dbReference>
<sequence length="69" mass="8067">MVRSHKGTLVTCDPVSRVVLLNLDKKYGFVIRDLDNTHLFIESSRLEEVKHMFEKIMDQNSYKADIKVD</sequence>
<organism evidence="9 10">
    <name type="scientific">Mycoemilia scoparia</name>
    <dbReference type="NCBI Taxonomy" id="417184"/>
    <lineage>
        <taxon>Eukaryota</taxon>
        <taxon>Fungi</taxon>
        <taxon>Fungi incertae sedis</taxon>
        <taxon>Zoopagomycota</taxon>
        <taxon>Kickxellomycotina</taxon>
        <taxon>Kickxellomycetes</taxon>
        <taxon>Kickxellales</taxon>
        <taxon>Kickxellaceae</taxon>
        <taxon>Mycoemilia</taxon>
    </lineage>
</organism>
<keyword evidence="7 8" id="KW-0539">Nucleus</keyword>
<name>A0A9W8A1S0_9FUNG</name>
<evidence type="ECO:0000256" key="3">
    <source>
        <dbReference type="ARBA" id="ARBA00022763"/>
    </source>
</evidence>
<dbReference type="GO" id="GO:0006294">
    <property type="term" value="P:nucleotide-excision repair, preincision complex assembly"/>
    <property type="evidence" value="ECO:0007669"/>
    <property type="project" value="TreeGrafter"/>
</dbReference>
<dbReference type="EMBL" id="JANBPU010000062">
    <property type="protein sequence ID" value="KAJ1917772.1"/>
    <property type="molecule type" value="Genomic_DNA"/>
</dbReference>
<dbReference type="PANTHER" id="PTHR28580">
    <property type="entry name" value="GENERAL TRANSCRIPTION FACTOR IIH SUBUNIT 5"/>
    <property type="match status" value="1"/>
</dbReference>
<evidence type="ECO:0000256" key="2">
    <source>
        <dbReference type="ARBA" id="ARBA00007470"/>
    </source>
</evidence>
<comment type="function">
    <text evidence="8">In NER, TFIIH acts by opening DNA around the lesion to allow the excision of the damaged oligonucleotide and its replacement by a new DNA fragment. In transcription, TFIIH has an essential role in transcription initiation. When the pre-initiation complex (PIC) has been established, TFIIH is required for promoter opening and promoter escape.</text>
</comment>
<keyword evidence="5 8" id="KW-0804">Transcription</keyword>
<keyword evidence="10" id="KW-1185">Reference proteome</keyword>
<dbReference type="SUPFAM" id="SSF142897">
    <property type="entry name" value="TFB5-like"/>
    <property type="match status" value="1"/>
</dbReference>
<dbReference type="Gene3D" id="3.30.70.1220">
    <property type="entry name" value="TFB5-like"/>
    <property type="match status" value="1"/>
</dbReference>
<evidence type="ECO:0000256" key="8">
    <source>
        <dbReference type="RuleBase" id="RU368032"/>
    </source>
</evidence>
<evidence type="ECO:0000313" key="9">
    <source>
        <dbReference type="EMBL" id="KAJ1917772.1"/>
    </source>
</evidence>
<dbReference type="OrthoDB" id="354at2759"/>
<comment type="subunit">
    <text evidence="8">Component of the 7-subunit TFIIH core complex.</text>
</comment>
<evidence type="ECO:0000256" key="4">
    <source>
        <dbReference type="ARBA" id="ARBA00023015"/>
    </source>
</evidence>
<gene>
    <name evidence="9" type="ORF">H4219_003026</name>
</gene>
<comment type="similarity">
    <text evidence="2 8">Belongs to the TFB5 family.</text>
</comment>
<dbReference type="InterPro" id="IPR009400">
    <property type="entry name" value="TFIIH_TTDA/Tfb5"/>
</dbReference>
<dbReference type="GO" id="GO:0005675">
    <property type="term" value="C:transcription factor TFIIH holo complex"/>
    <property type="evidence" value="ECO:0007669"/>
    <property type="project" value="TreeGrafter"/>
</dbReference>
<evidence type="ECO:0000313" key="10">
    <source>
        <dbReference type="Proteomes" id="UP001150538"/>
    </source>
</evidence>
<evidence type="ECO:0000256" key="7">
    <source>
        <dbReference type="ARBA" id="ARBA00023242"/>
    </source>
</evidence>
<comment type="caution">
    <text evidence="9">The sequence shown here is derived from an EMBL/GenBank/DDBJ whole genome shotgun (WGS) entry which is preliminary data.</text>
</comment>
<reference evidence="9" key="1">
    <citation type="submission" date="2022-07" db="EMBL/GenBank/DDBJ databases">
        <title>Phylogenomic reconstructions and comparative analyses of Kickxellomycotina fungi.</title>
        <authorList>
            <person name="Reynolds N.K."/>
            <person name="Stajich J.E."/>
            <person name="Barry K."/>
            <person name="Grigoriev I.V."/>
            <person name="Crous P."/>
            <person name="Smith M.E."/>
        </authorList>
    </citation>
    <scope>NUCLEOTIDE SEQUENCE</scope>
    <source>
        <strain evidence="9">NBRC 100468</strain>
    </source>
</reference>
<keyword evidence="3 8" id="KW-0227">DNA damage</keyword>
<keyword evidence="4 8" id="KW-0805">Transcription regulation</keyword>
<protein>
    <recommendedName>
        <fullName evidence="8">General transcription and DNA repair factor IIH subunit TFB5</fullName>
    </recommendedName>
</protein>
<dbReference type="SMART" id="SM01395">
    <property type="entry name" value="Tbf5"/>
    <property type="match status" value="1"/>
</dbReference>
<dbReference type="InterPro" id="IPR035935">
    <property type="entry name" value="TFB5-like_sf"/>
</dbReference>
<evidence type="ECO:0000256" key="1">
    <source>
        <dbReference type="ARBA" id="ARBA00004123"/>
    </source>
</evidence>
<dbReference type="AlphaFoldDB" id="A0A9W8A1S0"/>
<comment type="subcellular location">
    <subcellularLocation>
        <location evidence="1 8">Nucleus</location>
    </subcellularLocation>
</comment>
<evidence type="ECO:0000256" key="6">
    <source>
        <dbReference type="ARBA" id="ARBA00023204"/>
    </source>
</evidence>
<dbReference type="GO" id="GO:0000439">
    <property type="term" value="C:transcription factor TFIIH core complex"/>
    <property type="evidence" value="ECO:0007669"/>
    <property type="project" value="UniProtKB-UniRule"/>
</dbReference>
<evidence type="ECO:0000256" key="5">
    <source>
        <dbReference type="ARBA" id="ARBA00023163"/>
    </source>
</evidence>
<dbReference type="Pfam" id="PF06331">
    <property type="entry name" value="Tfb5"/>
    <property type="match status" value="1"/>
</dbReference>
<keyword evidence="6 8" id="KW-0234">DNA repair</keyword>
<dbReference type="PANTHER" id="PTHR28580:SF1">
    <property type="entry name" value="GENERAL TRANSCRIPTION FACTOR IIH SUBUNIT 5"/>
    <property type="match status" value="1"/>
</dbReference>
<dbReference type="Proteomes" id="UP001150538">
    <property type="component" value="Unassembled WGS sequence"/>
</dbReference>
<proteinExistence type="inferred from homology"/>